<dbReference type="PROSITE" id="PS51746">
    <property type="entry name" value="PPM_2"/>
    <property type="match status" value="1"/>
</dbReference>
<dbReference type="InterPro" id="IPR001932">
    <property type="entry name" value="PPM-type_phosphatase-like_dom"/>
</dbReference>
<feature type="region of interest" description="Disordered" evidence="1">
    <location>
        <begin position="278"/>
        <end position="301"/>
    </location>
</feature>
<dbReference type="AlphaFoldDB" id="A0A9P8A6U1"/>
<dbReference type="InterPro" id="IPR036457">
    <property type="entry name" value="PPM-type-like_dom_sf"/>
</dbReference>
<protein>
    <recommendedName>
        <fullName evidence="2">PPM-type phosphatase domain-containing protein</fullName>
    </recommendedName>
</protein>
<dbReference type="EMBL" id="JAIFTL010000031">
    <property type="protein sequence ID" value="KAG9325843.1"/>
    <property type="molecule type" value="Genomic_DNA"/>
</dbReference>
<dbReference type="SUPFAM" id="SSF81606">
    <property type="entry name" value="PP2C-like"/>
    <property type="match status" value="1"/>
</dbReference>
<feature type="compositionally biased region" description="Low complexity" evidence="1">
    <location>
        <begin position="288"/>
        <end position="301"/>
    </location>
</feature>
<dbReference type="PANTHER" id="PTHR13832">
    <property type="entry name" value="PROTEIN PHOSPHATASE 2C"/>
    <property type="match status" value="1"/>
</dbReference>
<feature type="compositionally biased region" description="Polar residues" evidence="1">
    <location>
        <begin position="32"/>
        <end position="43"/>
    </location>
</feature>
<reference evidence="3" key="1">
    <citation type="submission" date="2021-07" db="EMBL/GenBank/DDBJ databases">
        <title>Draft genome of Mortierella alpina, strain LL118, isolated from an aspen leaf litter sample.</title>
        <authorList>
            <person name="Yang S."/>
            <person name="Vinatzer B.A."/>
        </authorList>
    </citation>
    <scope>NUCLEOTIDE SEQUENCE</scope>
    <source>
        <strain evidence="3">LL118</strain>
    </source>
</reference>
<sequence length="541" mass="58445">MTVPKSNEPLTTVSIVPMDTSTKVHSFVRQTPVTSTSFQASQEETSRGDHNGRVSIQPTSFEGGLLVGLYDPHLGPQCAEYLQQHLVPILDESLSTQLDHSDDDLHHVGGQNPNTCKIDPNQVIDTLKSTFLELDELLLATAITVALAQPEDTELASVEDIKKTQEVVAQVVTGSTALVGFLAPHTSSSSAAAAAAATSSTPNDGSEVIRHDLYLAHLGDSVAILAGLDSDGQWTARRLNPPETHEHSVRYLGSEEYRRVISEAKERGLTAEQFLSQHNGHHQKQHSECNNNSSSNFENDLSGEGLREAAHESFLTRGGKFLGLPVTRAFGDLDWKIEQEARYSVANWVEKSLRAKIDTALGGGHQQQQQQQQQPSSSSTQGLQQDEVGINNLNDPPYVGADPQISRFVLETRKQHSASANISSGPSDQQLILLSRGLLYRANSSGGPEATSSSSQHHVIVEGATTTGKRSMNPYDHALISDFELSRIVAETVDKGEENCALAVAKALHRKRLEADSGDSNKQGLDVEKEGLEGAVVVVVL</sequence>
<accession>A0A9P8A6U1</accession>
<dbReference type="InterPro" id="IPR015655">
    <property type="entry name" value="PP2C"/>
</dbReference>
<feature type="compositionally biased region" description="Low complexity" evidence="1">
    <location>
        <begin position="366"/>
        <end position="385"/>
    </location>
</feature>
<feature type="region of interest" description="Disordered" evidence="1">
    <location>
        <begin position="32"/>
        <end position="54"/>
    </location>
</feature>
<proteinExistence type="predicted"/>
<dbReference type="PANTHER" id="PTHR13832:SF827">
    <property type="entry name" value="PROTEIN PHOSPHATASE 1L"/>
    <property type="match status" value="1"/>
</dbReference>
<organism evidence="3 4">
    <name type="scientific">Mortierella alpina</name>
    <name type="common">Oleaginous fungus</name>
    <name type="synonym">Mortierella renispora</name>
    <dbReference type="NCBI Taxonomy" id="64518"/>
    <lineage>
        <taxon>Eukaryota</taxon>
        <taxon>Fungi</taxon>
        <taxon>Fungi incertae sedis</taxon>
        <taxon>Mucoromycota</taxon>
        <taxon>Mortierellomycotina</taxon>
        <taxon>Mortierellomycetes</taxon>
        <taxon>Mortierellales</taxon>
        <taxon>Mortierellaceae</taxon>
        <taxon>Mortierella</taxon>
    </lineage>
</organism>
<evidence type="ECO:0000313" key="4">
    <source>
        <dbReference type="Proteomes" id="UP000717515"/>
    </source>
</evidence>
<feature type="domain" description="PPM-type phosphatase" evidence="2">
    <location>
        <begin position="40"/>
        <end position="541"/>
    </location>
</feature>
<dbReference type="Gene3D" id="3.60.40.10">
    <property type="entry name" value="PPM-type phosphatase domain"/>
    <property type="match status" value="1"/>
</dbReference>
<evidence type="ECO:0000259" key="2">
    <source>
        <dbReference type="PROSITE" id="PS51746"/>
    </source>
</evidence>
<evidence type="ECO:0000256" key="1">
    <source>
        <dbReference type="SAM" id="MobiDB-lite"/>
    </source>
</evidence>
<feature type="region of interest" description="Disordered" evidence="1">
    <location>
        <begin position="361"/>
        <end position="397"/>
    </location>
</feature>
<gene>
    <name evidence="3" type="ORF">KVV02_006837</name>
</gene>
<dbReference type="GO" id="GO:0004722">
    <property type="term" value="F:protein serine/threonine phosphatase activity"/>
    <property type="evidence" value="ECO:0007669"/>
    <property type="project" value="InterPro"/>
</dbReference>
<name>A0A9P8A6U1_MORAP</name>
<dbReference type="SMART" id="SM00332">
    <property type="entry name" value="PP2Cc"/>
    <property type="match status" value="1"/>
</dbReference>
<evidence type="ECO:0000313" key="3">
    <source>
        <dbReference type="EMBL" id="KAG9325843.1"/>
    </source>
</evidence>
<comment type="caution">
    <text evidence="3">The sequence shown here is derived from an EMBL/GenBank/DDBJ whole genome shotgun (WGS) entry which is preliminary data.</text>
</comment>
<dbReference type="Proteomes" id="UP000717515">
    <property type="component" value="Unassembled WGS sequence"/>
</dbReference>